<evidence type="ECO:0000313" key="6">
    <source>
        <dbReference type="Proteomes" id="UP001408594"/>
    </source>
</evidence>
<dbReference type="InterPro" id="IPR045155">
    <property type="entry name" value="Beta-lactam_cat"/>
</dbReference>
<dbReference type="EC" id="3.5.2.6" evidence="3"/>
<organism evidence="5 6">
    <name type="scientific">Microbulbifer aestuariivivens</name>
    <dbReference type="NCBI Taxonomy" id="1908308"/>
    <lineage>
        <taxon>Bacteria</taxon>
        <taxon>Pseudomonadati</taxon>
        <taxon>Pseudomonadota</taxon>
        <taxon>Gammaproteobacteria</taxon>
        <taxon>Cellvibrionales</taxon>
        <taxon>Microbulbiferaceae</taxon>
        <taxon>Microbulbifer</taxon>
    </lineage>
</organism>
<evidence type="ECO:0000313" key="5">
    <source>
        <dbReference type="EMBL" id="GAA5526077.1"/>
    </source>
</evidence>
<accession>A0ABP9WS93</accession>
<dbReference type="InterPro" id="IPR012338">
    <property type="entry name" value="Beta-lactam/transpept-like"/>
</dbReference>
<comment type="similarity">
    <text evidence="2">Belongs to the class-A beta-lactamase family.</text>
</comment>
<keyword evidence="6" id="KW-1185">Reference proteome</keyword>
<dbReference type="PANTHER" id="PTHR35333:SF3">
    <property type="entry name" value="BETA-LACTAMASE-TYPE TRANSPEPTIDASE FOLD CONTAINING PROTEIN"/>
    <property type="match status" value="1"/>
</dbReference>
<sequence length="428" mass="48225">MAATAGCGHSTSLSTYSSASAPDKQCEQLQEWLSAAGPEYPILNAVMADPEPHRLQIIYTRIDRDRHNNPELREYHYGLDNNRYFYPASTVKLPISLLALEWLAEQDVEGLTSATTMLTDAAAPAQTSAYRDPTAESGTPSIGHYIKKILLVSDNDASNRLYELLGQDYINQKLANKGLRHTLINHRLSTAMTEEENRQYNPIRFIDAAGETILSLPARHSDTRYINTSHPKLGKAYIAAGERIPTPMDFTTKNRLSLGDLDGVMKRLIFPQLFAQSERFALREEDRALLLRYMSMLPPDSSEPAYSAKEYPHNYSKFLMFGGEPRQIPEHIKIFNKTGWAYGHVIDSAYIVDLKNRVEFFLSAVIYANKNDTLNDDDYQIDEVAKPFLRELGGLIYQQELKRARPNAPDLTALEKVTAPATVPAMQH</sequence>
<dbReference type="EMBL" id="BAABRT010000026">
    <property type="protein sequence ID" value="GAA5526077.1"/>
    <property type="molecule type" value="Genomic_DNA"/>
</dbReference>
<protein>
    <recommendedName>
        <fullName evidence="3">beta-lactamase</fullName>
        <ecNumber evidence="3">3.5.2.6</ecNumber>
    </recommendedName>
</protein>
<evidence type="ECO:0000259" key="4">
    <source>
        <dbReference type="Pfam" id="PF13354"/>
    </source>
</evidence>
<evidence type="ECO:0000256" key="2">
    <source>
        <dbReference type="ARBA" id="ARBA00009009"/>
    </source>
</evidence>
<dbReference type="Proteomes" id="UP001408594">
    <property type="component" value="Unassembled WGS sequence"/>
</dbReference>
<feature type="domain" description="Beta-lactamase class A catalytic" evidence="4">
    <location>
        <begin position="77"/>
        <end position="357"/>
    </location>
</feature>
<dbReference type="InterPro" id="IPR000871">
    <property type="entry name" value="Beta-lactam_class-A"/>
</dbReference>
<proteinExistence type="inferred from homology"/>
<gene>
    <name evidence="5" type="ORF">Maes01_02671</name>
</gene>
<dbReference type="PANTHER" id="PTHR35333">
    <property type="entry name" value="BETA-LACTAMASE"/>
    <property type="match status" value="1"/>
</dbReference>
<comment type="caution">
    <text evidence="5">The sequence shown here is derived from an EMBL/GenBank/DDBJ whole genome shotgun (WGS) entry which is preliminary data.</text>
</comment>
<comment type="catalytic activity">
    <reaction evidence="1">
        <text>a beta-lactam + H2O = a substituted beta-amino acid</text>
        <dbReference type="Rhea" id="RHEA:20401"/>
        <dbReference type="ChEBI" id="CHEBI:15377"/>
        <dbReference type="ChEBI" id="CHEBI:35627"/>
        <dbReference type="ChEBI" id="CHEBI:140347"/>
        <dbReference type="EC" id="3.5.2.6"/>
    </reaction>
</comment>
<evidence type="ECO:0000256" key="3">
    <source>
        <dbReference type="ARBA" id="ARBA00012865"/>
    </source>
</evidence>
<dbReference type="SUPFAM" id="SSF56601">
    <property type="entry name" value="beta-lactamase/transpeptidase-like"/>
    <property type="match status" value="1"/>
</dbReference>
<evidence type="ECO:0000256" key="1">
    <source>
        <dbReference type="ARBA" id="ARBA00001526"/>
    </source>
</evidence>
<reference evidence="5 6" key="1">
    <citation type="submission" date="2024-02" db="EMBL/GenBank/DDBJ databases">
        <title>Microbulbifer aestuariivivens NBRC 112533.</title>
        <authorList>
            <person name="Ichikawa N."/>
            <person name="Katano-Makiyama Y."/>
            <person name="Hidaka K."/>
        </authorList>
    </citation>
    <scope>NUCLEOTIDE SEQUENCE [LARGE SCALE GENOMIC DNA]</scope>
    <source>
        <strain evidence="5 6">NBRC 112533</strain>
    </source>
</reference>
<dbReference type="Gene3D" id="3.40.710.10">
    <property type="entry name" value="DD-peptidase/beta-lactamase superfamily"/>
    <property type="match status" value="1"/>
</dbReference>
<dbReference type="Pfam" id="PF13354">
    <property type="entry name" value="Beta-lactamase2"/>
    <property type="match status" value="1"/>
</dbReference>
<name>A0ABP9WS93_9GAMM</name>